<comment type="caution">
    <text evidence="1">The sequence shown here is derived from an EMBL/GenBank/DDBJ whole genome shotgun (WGS) entry which is preliminary data.</text>
</comment>
<organism evidence="1 2">
    <name type="scientific">Catharanthus roseus</name>
    <name type="common">Madagascar periwinkle</name>
    <name type="synonym">Vinca rosea</name>
    <dbReference type="NCBI Taxonomy" id="4058"/>
    <lineage>
        <taxon>Eukaryota</taxon>
        <taxon>Viridiplantae</taxon>
        <taxon>Streptophyta</taxon>
        <taxon>Embryophyta</taxon>
        <taxon>Tracheophyta</taxon>
        <taxon>Spermatophyta</taxon>
        <taxon>Magnoliopsida</taxon>
        <taxon>eudicotyledons</taxon>
        <taxon>Gunneridae</taxon>
        <taxon>Pentapetalae</taxon>
        <taxon>asterids</taxon>
        <taxon>lamiids</taxon>
        <taxon>Gentianales</taxon>
        <taxon>Apocynaceae</taxon>
        <taxon>Rauvolfioideae</taxon>
        <taxon>Vinceae</taxon>
        <taxon>Catharanthinae</taxon>
        <taxon>Catharanthus</taxon>
    </lineage>
</organism>
<evidence type="ECO:0000313" key="1">
    <source>
        <dbReference type="EMBL" id="KAI5664662.1"/>
    </source>
</evidence>
<sequence length="245" mass="27723">MAGKKTVIFDFDRTLIDDDSDSWVISNMGLTPFYDQLRPTLPWTSLMDRMVEEVHSQGSTVEDIVDCLETVPLHPRIIAAIKSAHALGCDLKVVSDANTFYIETVLKHHGLYDCFSEIISNPAFVNEEGKLRIFPYHDLASPHGCDLCPPNMCKGIVMKRIQESVSEHDKNRFIYLGDGRGDYCPILKLGKGDHVMPRKNYPLWQIIAHNPTVVEAEVHEWSNGEELEQILLQLIDTTSSGKRQN</sequence>
<keyword evidence="2" id="KW-1185">Reference proteome</keyword>
<dbReference type="EMBL" id="CM044705">
    <property type="protein sequence ID" value="KAI5664662.1"/>
    <property type="molecule type" value="Genomic_DNA"/>
</dbReference>
<dbReference type="Proteomes" id="UP001060085">
    <property type="component" value="Linkage Group LG05"/>
</dbReference>
<name>A0ACC0AUG2_CATRO</name>
<gene>
    <name evidence="1" type="ORF">M9H77_23985</name>
</gene>
<protein>
    <submittedName>
        <fullName evidence="1">Uncharacterized protein</fullName>
    </submittedName>
</protein>
<reference evidence="2" key="1">
    <citation type="journal article" date="2023" name="Nat. Plants">
        <title>Single-cell RNA sequencing provides a high-resolution roadmap for understanding the multicellular compartmentation of specialized metabolism.</title>
        <authorList>
            <person name="Sun S."/>
            <person name="Shen X."/>
            <person name="Li Y."/>
            <person name="Li Y."/>
            <person name="Wang S."/>
            <person name="Li R."/>
            <person name="Zhang H."/>
            <person name="Shen G."/>
            <person name="Guo B."/>
            <person name="Wei J."/>
            <person name="Xu J."/>
            <person name="St-Pierre B."/>
            <person name="Chen S."/>
            <person name="Sun C."/>
        </authorList>
    </citation>
    <scope>NUCLEOTIDE SEQUENCE [LARGE SCALE GENOMIC DNA]</scope>
</reference>
<proteinExistence type="predicted"/>
<evidence type="ECO:0000313" key="2">
    <source>
        <dbReference type="Proteomes" id="UP001060085"/>
    </source>
</evidence>
<accession>A0ACC0AUG2</accession>